<comment type="caution">
    <text evidence="4">The sequence shown here is derived from an EMBL/GenBank/DDBJ whole genome shotgun (WGS) entry which is preliminary data.</text>
</comment>
<dbReference type="InterPro" id="IPR054722">
    <property type="entry name" value="PolX-like_BBD"/>
</dbReference>
<dbReference type="PANTHER" id="PTHR42648:SF28">
    <property type="entry name" value="TRANSPOSON-ENCODED PROTEIN WITH RIBONUCLEASE H-LIKE AND RETROVIRUS ZINC FINGER-LIKE DOMAINS"/>
    <property type="match status" value="1"/>
</dbReference>
<keyword evidence="5" id="KW-1185">Reference proteome</keyword>
<dbReference type="Pfam" id="PF22936">
    <property type="entry name" value="Pol_BBD"/>
    <property type="match status" value="1"/>
</dbReference>
<dbReference type="PANTHER" id="PTHR42648">
    <property type="entry name" value="TRANSPOSASE, PUTATIVE-RELATED"/>
    <property type="match status" value="1"/>
</dbReference>
<proteinExistence type="predicted"/>
<keyword evidence="1" id="KW-0378">Hydrolase</keyword>
<evidence type="ECO:0000259" key="3">
    <source>
        <dbReference type="Pfam" id="PF22936"/>
    </source>
</evidence>
<name>A0A9Q3EHM7_9BASI</name>
<dbReference type="Proteomes" id="UP000765509">
    <property type="component" value="Unassembled WGS sequence"/>
</dbReference>
<reference evidence="4" key="1">
    <citation type="submission" date="2021-03" db="EMBL/GenBank/DDBJ databases">
        <title>Draft genome sequence of rust myrtle Austropuccinia psidii MF-1, a brazilian biotype.</title>
        <authorList>
            <person name="Quecine M.C."/>
            <person name="Pachon D.M.R."/>
            <person name="Bonatelli M.L."/>
            <person name="Correr F.H."/>
            <person name="Franceschini L.M."/>
            <person name="Leite T.F."/>
            <person name="Margarido G.R.A."/>
            <person name="Almeida C.A."/>
            <person name="Ferrarezi J.A."/>
            <person name="Labate C.A."/>
        </authorList>
    </citation>
    <scope>NUCLEOTIDE SEQUENCE</scope>
    <source>
        <strain evidence="4">MF-1</strain>
    </source>
</reference>
<dbReference type="AlphaFoldDB" id="A0A9Q3EHM7"/>
<gene>
    <name evidence="4" type="ORF">O181_058803</name>
</gene>
<evidence type="ECO:0000256" key="2">
    <source>
        <dbReference type="SAM" id="MobiDB-lite"/>
    </source>
</evidence>
<evidence type="ECO:0000256" key="1">
    <source>
        <dbReference type="ARBA" id="ARBA00022670"/>
    </source>
</evidence>
<protein>
    <recommendedName>
        <fullName evidence="3">Retrovirus-related Pol polyprotein from transposon TNT 1-94-like beta-barrel domain-containing protein</fullName>
    </recommendedName>
</protein>
<dbReference type="GO" id="GO:0008233">
    <property type="term" value="F:peptidase activity"/>
    <property type="evidence" value="ECO:0007669"/>
    <property type="project" value="UniProtKB-KW"/>
</dbReference>
<evidence type="ECO:0000313" key="4">
    <source>
        <dbReference type="EMBL" id="MBW0519088.1"/>
    </source>
</evidence>
<sequence length="549" mass="62040">MGPEALAGSAAQKNGIPILSDNNYSEWDASIRAFFLYIGFLDYVDGDLNAPSEATPELLMKYKELTQKAAGVICQSLDTNNRAKFLNKLNEKNPEVLYKSITSYYQSNQSKNQARVFCNLLAVSCKDKELQKFISNIRVQLMHLNSVGIKVGKPPANIDISDELLAEIIVSKLSNGYDNLKRIIYEQRPLETQKVVAKIDDYIRDSYNSPGDEIAIKSESAYKIKHFCQNGTHNPMTKHSADQCRQLHPELKKQTREKNNKKRNTSQQNENRAKHASQKPPLIFEEDDSSSNDTQVVNYSKAYAAKSNQYTTLSYLDTAALSHMIGRREPFQTYKKKPMSVETADGSHNSVLGHGLVEFKLNDSKFKLHCIHVPEIKETLIRMGKLWGSGFSMIRRNHNHFDVKNSEGVLMNGKVCNNMFELNLEIVPPRQSESACVSISGERLHNRAGHPGTEVLKMMFPQVRSVPFCDACALRKSHQQPYKGKLPRALYIGHTIHSDLLGKISPPSIGGANYYLKLTDDYSQFKTVYIIKNKSDTFDAINDYLNEVE</sequence>
<dbReference type="EMBL" id="AVOT02027107">
    <property type="protein sequence ID" value="MBW0519088.1"/>
    <property type="molecule type" value="Genomic_DNA"/>
</dbReference>
<keyword evidence="1" id="KW-0645">Protease</keyword>
<dbReference type="InterPro" id="IPR039537">
    <property type="entry name" value="Retrotran_Ty1/copia-like"/>
</dbReference>
<dbReference type="GO" id="GO:0006508">
    <property type="term" value="P:proteolysis"/>
    <property type="evidence" value="ECO:0007669"/>
    <property type="project" value="UniProtKB-KW"/>
</dbReference>
<evidence type="ECO:0000313" key="5">
    <source>
        <dbReference type="Proteomes" id="UP000765509"/>
    </source>
</evidence>
<organism evidence="4 5">
    <name type="scientific">Austropuccinia psidii MF-1</name>
    <dbReference type="NCBI Taxonomy" id="1389203"/>
    <lineage>
        <taxon>Eukaryota</taxon>
        <taxon>Fungi</taxon>
        <taxon>Dikarya</taxon>
        <taxon>Basidiomycota</taxon>
        <taxon>Pucciniomycotina</taxon>
        <taxon>Pucciniomycetes</taxon>
        <taxon>Pucciniales</taxon>
        <taxon>Sphaerophragmiaceae</taxon>
        <taxon>Austropuccinia</taxon>
    </lineage>
</organism>
<feature type="domain" description="Retrovirus-related Pol polyprotein from transposon TNT 1-94-like beta-barrel" evidence="3">
    <location>
        <begin position="315"/>
        <end position="389"/>
    </location>
</feature>
<feature type="region of interest" description="Disordered" evidence="2">
    <location>
        <begin position="250"/>
        <end position="292"/>
    </location>
</feature>
<accession>A0A9Q3EHM7</accession>